<protein>
    <submittedName>
        <fullName evidence="2">Uncharacterized protein</fullName>
    </submittedName>
</protein>
<keyword evidence="1" id="KW-0812">Transmembrane</keyword>
<comment type="caution">
    <text evidence="2">The sequence shown here is derived from an EMBL/GenBank/DDBJ whole genome shotgun (WGS) entry which is preliminary data.</text>
</comment>
<dbReference type="AlphaFoldDB" id="A0A848FAX4"/>
<proteinExistence type="predicted"/>
<feature type="transmembrane region" description="Helical" evidence="1">
    <location>
        <begin position="12"/>
        <end position="31"/>
    </location>
</feature>
<dbReference type="EMBL" id="JABBFW010000006">
    <property type="protein sequence ID" value="NML15589.1"/>
    <property type="molecule type" value="Genomic_DNA"/>
</dbReference>
<reference evidence="2 3" key="1">
    <citation type="submission" date="2020-04" db="EMBL/GenBank/DDBJ databases">
        <title>Azohydromonas sp. isolated from soil.</title>
        <authorList>
            <person name="Dahal R.H."/>
        </authorList>
    </citation>
    <scope>NUCLEOTIDE SEQUENCE [LARGE SCALE GENOMIC DNA]</scope>
    <source>
        <strain evidence="2 3">G-1-1-14</strain>
    </source>
</reference>
<accession>A0A848FAX4</accession>
<gene>
    <name evidence="2" type="ORF">HHL10_11480</name>
</gene>
<evidence type="ECO:0000256" key="1">
    <source>
        <dbReference type="SAM" id="Phobius"/>
    </source>
</evidence>
<evidence type="ECO:0000313" key="3">
    <source>
        <dbReference type="Proteomes" id="UP000574067"/>
    </source>
</evidence>
<keyword evidence="3" id="KW-1185">Reference proteome</keyword>
<sequence>MEESALLEFLNQGWVGIVAGLLISVIFHFLARKTPTLAYEVTSSPVLKVVAHTGIQENIAVTYRGESVSQLSVATVTLWNAGRATLEGTSLVGRDLLRVVLKSEQSQILECSIEANPKPACGCEVSLDENGKRALVTFDYLDPADGFSFRILHTGNAGEAILRGVLKGAPIIDADQRGGLLERIKRRLPYTAGGYILFALSIAAFYQWWESTPPIEAPNAFSGFIAKWYLAVISLSLFLGFLFIDTMGDIFGGRVPARLLTKERLQRERWNRKT</sequence>
<dbReference type="RefSeq" id="WP_169160481.1">
    <property type="nucleotide sequence ID" value="NZ_JABBFW010000006.1"/>
</dbReference>
<name>A0A848FAX4_9BURK</name>
<keyword evidence="1" id="KW-0472">Membrane</keyword>
<organism evidence="2 3">
    <name type="scientific">Azohydromonas caseinilytica</name>
    <dbReference type="NCBI Taxonomy" id="2728836"/>
    <lineage>
        <taxon>Bacteria</taxon>
        <taxon>Pseudomonadati</taxon>
        <taxon>Pseudomonadota</taxon>
        <taxon>Betaproteobacteria</taxon>
        <taxon>Burkholderiales</taxon>
        <taxon>Sphaerotilaceae</taxon>
        <taxon>Azohydromonas</taxon>
    </lineage>
</organism>
<feature type="transmembrane region" description="Helical" evidence="1">
    <location>
        <begin position="221"/>
        <end position="244"/>
    </location>
</feature>
<keyword evidence="1" id="KW-1133">Transmembrane helix</keyword>
<evidence type="ECO:0000313" key="2">
    <source>
        <dbReference type="EMBL" id="NML15589.1"/>
    </source>
</evidence>
<feature type="transmembrane region" description="Helical" evidence="1">
    <location>
        <begin position="188"/>
        <end position="209"/>
    </location>
</feature>
<dbReference type="Proteomes" id="UP000574067">
    <property type="component" value="Unassembled WGS sequence"/>
</dbReference>